<sequence>MFTDKAIIGLDLAWKKGNRSYGVIVNDGLFLEKVFSFTELSELEELIKEIPSGIKLIFIDAPLNFEKGQKVRACDREFLKKGLPILPFNEKIMEKFYSPFLGLELRRFLESKGFTYCGSFSENSFYEVYAFGNAMLVFGVKKKTDFLKNWKKLLFDFGFTGLSKLKNSHFIDALLSTLPYFVIKWNFDVFSLYKEKGYCLFVPFQ</sequence>
<reference evidence="1" key="1">
    <citation type="journal article" date="2020" name="mSystems">
        <title>Genome- and Community-Level Interaction Insights into Carbon Utilization and Element Cycling Functions of Hydrothermarchaeota in Hydrothermal Sediment.</title>
        <authorList>
            <person name="Zhou Z."/>
            <person name="Liu Y."/>
            <person name="Xu W."/>
            <person name="Pan J."/>
            <person name="Luo Z.H."/>
            <person name="Li M."/>
        </authorList>
    </citation>
    <scope>NUCLEOTIDE SEQUENCE [LARGE SCALE GENOMIC DNA]</scope>
    <source>
        <strain evidence="1">SpSt-754</strain>
    </source>
</reference>
<dbReference type="EMBL" id="DTGD01000259">
    <property type="protein sequence ID" value="HGB36623.1"/>
    <property type="molecule type" value="Genomic_DNA"/>
</dbReference>
<name>A0A7V3KPR5_UNCW3</name>
<evidence type="ECO:0008006" key="2">
    <source>
        <dbReference type="Google" id="ProtNLM"/>
    </source>
</evidence>
<dbReference type="AlphaFoldDB" id="A0A7V3KPR5"/>
<gene>
    <name evidence="1" type="ORF">ENV38_06950</name>
</gene>
<accession>A0A7V3KPR5</accession>
<evidence type="ECO:0000313" key="1">
    <source>
        <dbReference type="EMBL" id="HGB36623.1"/>
    </source>
</evidence>
<organism evidence="1">
    <name type="scientific">candidate division WOR-3 bacterium</name>
    <dbReference type="NCBI Taxonomy" id="2052148"/>
    <lineage>
        <taxon>Bacteria</taxon>
        <taxon>Bacteria division WOR-3</taxon>
    </lineage>
</organism>
<protein>
    <recommendedName>
        <fullName evidence="2">DUF429 domain-containing protein</fullName>
    </recommendedName>
</protein>
<comment type="caution">
    <text evidence="1">The sequence shown here is derived from an EMBL/GenBank/DDBJ whole genome shotgun (WGS) entry which is preliminary data.</text>
</comment>
<proteinExistence type="predicted"/>